<keyword evidence="1" id="KW-0732">Signal</keyword>
<dbReference type="Gene3D" id="2.40.160.20">
    <property type="match status" value="1"/>
</dbReference>
<evidence type="ECO:0000256" key="1">
    <source>
        <dbReference type="SAM" id="SignalP"/>
    </source>
</evidence>
<dbReference type="EMBL" id="LNYW01000008">
    <property type="protein sequence ID" value="KTD65975.1"/>
    <property type="molecule type" value="Genomic_DNA"/>
</dbReference>
<accession>A0A0W0ZA36</accession>
<protein>
    <recommendedName>
        <fullName evidence="4">Outer membrane protein beta-barrel domain-containing protein</fullName>
    </recommendedName>
</protein>
<dbReference type="InterPro" id="IPR011250">
    <property type="entry name" value="OMP/PagP_B-barrel"/>
</dbReference>
<dbReference type="PATRIC" id="fig|1122169.6.peg.202"/>
<reference evidence="2 3" key="1">
    <citation type="submission" date="2015-11" db="EMBL/GenBank/DDBJ databases">
        <title>Genomic analysis of 38 Legionella species identifies large and diverse effector repertoires.</title>
        <authorList>
            <person name="Burstein D."/>
            <person name="Amaro F."/>
            <person name="Zusman T."/>
            <person name="Lifshitz Z."/>
            <person name="Cohen O."/>
            <person name="Gilbert J.A."/>
            <person name="Pupko T."/>
            <person name="Shuman H.A."/>
            <person name="Segal G."/>
        </authorList>
    </citation>
    <scope>NUCLEOTIDE SEQUENCE [LARGE SCALE GENOMIC DNA]</scope>
    <source>
        <strain evidence="2 3">ATCC 49655</strain>
    </source>
</reference>
<evidence type="ECO:0000313" key="3">
    <source>
        <dbReference type="Proteomes" id="UP000054600"/>
    </source>
</evidence>
<name>A0A0W0ZA36_9GAMM</name>
<gene>
    <name evidence="2" type="ORF">Lsha_0182</name>
</gene>
<dbReference type="AlphaFoldDB" id="A0A0W0ZA36"/>
<evidence type="ECO:0008006" key="4">
    <source>
        <dbReference type="Google" id="ProtNLM"/>
    </source>
</evidence>
<feature type="chain" id="PRO_5006918416" description="Outer membrane protein beta-barrel domain-containing protein" evidence="1">
    <location>
        <begin position="22"/>
        <end position="248"/>
    </location>
</feature>
<dbReference type="SUPFAM" id="SSF56925">
    <property type="entry name" value="OMPA-like"/>
    <property type="match status" value="1"/>
</dbReference>
<dbReference type="eggNOG" id="COG3637">
    <property type="taxonomic scope" value="Bacteria"/>
</dbReference>
<dbReference type="STRING" id="1122169.Lsha_0182"/>
<evidence type="ECO:0000313" key="2">
    <source>
        <dbReference type="EMBL" id="KTD65975.1"/>
    </source>
</evidence>
<keyword evidence="3" id="KW-1185">Reference proteome</keyword>
<dbReference type="Proteomes" id="UP000054600">
    <property type="component" value="Unassembled WGS sequence"/>
</dbReference>
<comment type="caution">
    <text evidence="2">The sequence shown here is derived from an EMBL/GenBank/DDBJ whole genome shotgun (WGS) entry which is preliminary data.</text>
</comment>
<organism evidence="2 3">
    <name type="scientific">Legionella shakespearei DSM 23087</name>
    <dbReference type="NCBI Taxonomy" id="1122169"/>
    <lineage>
        <taxon>Bacteria</taxon>
        <taxon>Pseudomonadati</taxon>
        <taxon>Pseudomonadota</taxon>
        <taxon>Gammaproteobacteria</taxon>
        <taxon>Legionellales</taxon>
        <taxon>Legionellaceae</taxon>
        <taxon>Legionella</taxon>
    </lineage>
</organism>
<sequence length="248" mass="27030">MKRRTALLFALASGVSPCTFAGSMGGVIADEMSTVLSLSVGPAWYKEGKTQTFLLQPDVVKTYEAHRKGDVSGIVEFFYGRQKSLNSHFSGQLGAAFATASSARLSGDIWEDADPDFNNFYYNYKVSHAHFSVKGKLLAEMGYLVTPYLSGSIGLGFNRAYDFKITSRLFEEVPAPAFGSHTQAVLSYTLGLGLQKQLSAHWSAGMGYEFADWGKSGLVHAPGQTVNSGLQLSHLYMNQLQFSLTYLA</sequence>
<feature type="signal peptide" evidence="1">
    <location>
        <begin position="1"/>
        <end position="21"/>
    </location>
</feature>
<dbReference type="OrthoDB" id="5647782at2"/>
<proteinExistence type="predicted"/>